<name>A0A9D3MJF5_ANGAN</name>
<evidence type="ECO:0000256" key="1">
    <source>
        <dbReference type="SAM" id="MobiDB-lite"/>
    </source>
</evidence>
<feature type="non-terminal residue" evidence="2">
    <location>
        <position position="178"/>
    </location>
</feature>
<organism evidence="2 3">
    <name type="scientific">Anguilla anguilla</name>
    <name type="common">European freshwater eel</name>
    <name type="synonym">Muraena anguilla</name>
    <dbReference type="NCBI Taxonomy" id="7936"/>
    <lineage>
        <taxon>Eukaryota</taxon>
        <taxon>Metazoa</taxon>
        <taxon>Chordata</taxon>
        <taxon>Craniata</taxon>
        <taxon>Vertebrata</taxon>
        <taxon>Euteleostomi</taxon>
        <taxon>Actinopterygii</taxon>
        <taxon>Neopterygii</taxon>
        <taxon>Teleostei</taxon>
        <taxon>Anguilliformes</taxon>
        <taxon>Anguillidae</taxon>
        <taxon>Anguilla</taxon>
    </lineage>
</organism>
<protein>
    <submittedName>
        <fullName evidence="2">Uncharacterized protein</fullName>
    </submittedName>
</protein>
<feature type="region of interest" description="Disordered" evidence="1">
    <location>
        <begin position="1"/>
        <end position="20"/>
    </location>
</feature>
<sequence>MAAPPADGSSGGGRWTPETWRYAPPSSLAAAATPGARIHGARTARTFYKFFFFFLFDPRSLKVKQQNRIKTHRLSQRARVLHRKKKNNNKNRVISSELIGQWNDDKPGEGGTEVEVRRWGGGKRKTAVHAPRCLSVRPSVRGSGNAQCSAGWGSVSSVCLGLRPERPQFLLEAWNRGR</sequence>
<reference evidence="2" key="1">
    <citation type="submission" date="2021-01" db="EMBL/GenBank/DDBJ databases">
        <title>A chromosome-scale assembly of European eel, Anguilla anguilla.</title>
        <authorList>
            <person name="Henkel C."/>
            <person name="Jong-Raadsen S.A."/>
            <person name="Dufour S."/>
            <person name="Weltzien F.-A."/>
            <person name="Palstra A.P."/>
            <person name="Pelster B."/>
            <person name="Spaink H.P."/>
            <person name="Van Den Thillart G.E."/>
            <person name="Jansen H."/>
            <person name="Zahm M."/>
            <person name="Klopp C."/>
            <person name="Cedric C."/>
            <person name="Louis A."/>
            <person name="Berthelot C."/>
            <person name="Parey E."/>
            <person name="Roest Crollius H."/>
            <person name="Montfort J."/>
            <person name="Robinson-Rechavi M."/>
            <person name="Bucao C."/>
            <person name="Bouchez O."/>
            <person name="Gislard M."/>
            <person name="Lluch J."/>
            <person name="Milhes M."/>
            <person name="Lampietro C."/>
            <person name="Lopez Roques C."/>
            <person name="Donnadieu C."/>
            <person name="Braasch I."/>
            <person name="Desvignes T."/>
            <person name="Postlethwait J."/>
            <person name="Bobe J."/>
            <person name="Guiguen Y."/>
            <person name="Dirks R."/>
        </authorList>
    </citation>
    <scope>NUCLEOTIDE SEQUENCE</scope>
    <source>
        <strain evidence="2">Tag_6206</strain>
        <tissue evidence="2">Liver</tissue>
    </source>
</reference>
<dbReference type="EMBL" id="JAFIRN010000004">
    <property type="protein sequence ID" value="KAG5849830.1"/>
    <property type="molecule type" value="Genomic_DNA"/>
</dbReference>
<gene>
    <name evidence="2" type="ORF">ANANG_G00075860</name>
</gene>
<comment type="caution">
    <text evidence="2">The sequence shown here is derived from an EMBL/GenBank/DDBJ whole genome shotgun (WGS) entry which is preliminary data.</text>
</comment>
<keyword evidence="3" id="KW-1185">Reference proteome</keyword>
<dbReference type="Proteomes" id="UP001044222">
    <property type="component" value="Unassembled WGS sequence"/>
</dbReference>
<dbReference type="AlphaFoldDB" id="A0A9D3MJF5"/>
<evidence type="ECO:0000313" key="3">
    <source>
        <dbReference type="Proteomes" id="UP001044222"/>
    </source>
</evidence>
<accession>A0A9D3MJF5</accession>
<evidence type="ECO:0000313" key="2">
    <source>
        <dbReference type="EMBL" id="KAG5849830.1"/>
    </source>
</evidence>
<proteinExistence type="predicted"/>